<keyword evidence="5" id="KW-0406">Ion transport</keyword>
<keyword evidence="1" id="KW-0813">Transport</keyword>
<keyword evidence="2" id="KW-0479">Metal-binding</keyword>
<evidence type="ECO:0000256" key="4">
    <source>
        <dbReference type="ARBA" id="ARBA00023008"/>
    </source>
</evidence>
<dbReference type="CDD" id="cd00371">
    <property type="entry name" value="HMA"/>
    <property type="match status" value="1"/>
</dbReference>
<comment type="similarity">
    <text evidence="8">Belongs to the ATX1 family.</text>
</comment>
<dbReference type="RefSeq" id="XP_013785168.1">
    <property type="nucleotide sequence ID" value="XM_013929714.2"/>
</dbReference>
<dbReference type="InterPro" id="IPR051881">
    <property type="entry name" value="Copper_transport_ATOX1-like"/>
</dbReference>
<keyword evidence="13" id="KW-1185">Reference proteome</keyword>
<evidence type="ECO:0000256" key="7">
    <source>
        <dbReference type="ARBA" id="ARBA00037651"/>
    </source>
</evidence>
<evidence type="ECO:0000256" key="8">
    <source>
        <dbReference type="ARBA" id="ARBA00038171"/>
    </source>
</evidence>
<evidence type="ECO:0000256" key="6">
    <source>
        <dbReference type="ARBA" id="ARBA00023186"/>
    </source>
</evidence>
<reference evidence="14" key="1">
    <citation type="submission" date="2025-08" db="UniProtKB">
        <authorList>
            <consortium name="RefSeq"/>
        </authorList>
    </citation>
    <scope>IDENTIFICATION</scope>
    <source>
        <tissue evidence="14">Muscle</tissue>
    </source>
</reference>
<organism evidence="13 14">
    <name type="scientific">Limulus polyphemus</name>
    <name type="common">Atlantic horseshoe crab</name>
    <dbReference type="NCBI Taxonomy" id="6850"/>
    <lineage>
        <taxon>Eukaryota</taxon>
        <taxon>Metazoa</taxon>
        <taxon>Ecdysozoa</taxon>
        <taxon>Arthropoda</taxon>
        <taxon>Chelicerata</taxon>
        <taxon>Merostomata</taxon>
        <taxon>Xiphosura</taxon>
        <taxon>Limulidae</taxon>
        <taxon>Limulus</taxon>
    </lineage>
</organism>
<proteinExistence type="inferred from homology"/>
<dbReference type="InterPro" id="IPR036163">
    <property type="entry name" value="HMA_dom_sf"/>
</dbReference>
<evidence type="ECO:0000256" key="11">
    <source>
        <dbReference type="ARBA" id="ARBA00046351"/>
    </source>
</evidence>
<dbReference type="SUPFAM" id="SSF55008">
    <property type="entry name" value="HMA, heavy metal-associated domain"/>
    <property type="match status" value="1"/>
</dbReference>
<name>A0ABM1BMU0_LIMPO</name>
<keyword evidence="3" id="KW-0187">Copper transport</keyword>
<feature type="domain" description="HMA" evidence="12">
    <location>
        <begin position="14"/>
        <end position="79"/>
    </location>
</feature>
<evidence type="ECO:0000313" key="13">
    <source>
        <dbReference type="Proteomes" id="UP000694941"/>
    </source>
</evidence>
<comment type="subunit">
    <text evidence="11">Homodimer. Interacts with ATP7B. Interacts with ATP7A. Interacts (via dimer form) with SLC31A1 (via C-terminal domain); this interaction improves ATOX1 stability and controls intracellular Cu(I) levels.</text>
</comment>
<evidence type="ECO:0000256" key="5">
    <source>
        <dbReference type="ARBA" id="ARBA00023065"/>
    </source>
</evidence>
<keyword evidence="6" id="KW-0143">Chaperone</keyword>
<evidence type="ECO:0000256" key="9">
    <source>
        <dbReference type="ARBA" id="ARBA00040962"/>
    </source>
</evidence>
<accession>A0ABM1BMU0</accession>
<evidence type="ECO:0000259" key="12">
    <source>
        <dbReference type="PROSITE" id="PS50846"/>
    </source>
</evidence>
<dbReference type="GeneID" id="106469244"/>
<keyword evidence="4" id="KW-0186">Copper</keyword>
<dbReference type="InterPro" id="IPR006121">
    <property type="entry name" value="HMA_dom"/>
</dbReference>
<comment type="function">
    <text evidence="7">Binds and deliver cytosolic copper to the copper ATPase proteins. May be important in cellular antioxidant defense.</text>
</comment>
<dbReference type="Proteomes" id="UP000694941">
    <property type="component" value="Unplaced"/>
</dbReference>
<dbReference type="PROSITE" id="PS50846">
    <property type="entry name" value="HMA_2"/>
    <property type="match status" value="1"/>
</dbReference>
<evidence type="ECO:0000256" key="3">
    <source>
        <dbReference type="ARBA" id="ARBA00022796"/>
    </source>
</evidence>
<dbReference type="Pfam" id="PF00403">
    <property type="entry name" value="HMA"/>
    <property type="match status" value="1"/>
</dbReference>
<evidence type="ECO:0000256" key="2">
    <source>
        <dbReference type="ARBA" id="ARBA00022723"/>
    </source>
</evidence>
<gene>
    <name evidence="14" type="primary">LOC106469244</name>
</gene>
<dbReference type="Gene3D" id="3.30.70.100">
    <property type="match status" value="1"/>
</dbReference>
<sequence>MTEVQRKWEVVLSHCVYEFQVEMTCEGCSNAVKRVLGKLEGQGVNTVSIDLEKQRVYVNSSLSSAQLLETIKKTGKSCSYIGVKSS</sequence>
<protein>
    <recommendedName>
        <fullName evidence="9">Copper transport protein ATOX1</fullName>
    </recommendedName>
    <alternativeName>
        <fullName evidence="10">Metal transport protein ATX1</fullName>
    </alternativeName>
</protein>
<evidence type="ECO:0000256" key="1">
    <source>
        <dbReference type="ARBA" id="ARBA00022448"/>
    </source>
</evidence>
<evidence type="ECO:0000313" key="14">
    <source>
        <dbReference type="RefSeq" id="XP_013785168.1"/>
    </source>
</evidence>
<dbReference type="PANTHER" id="PTHR46365">
    <property type="entry name" value="COPPER TRANSPORT PROTEIN ATOX1"/>
    <property type="match status" value="1"/>
</dbReference>
<evidence type="ECO:0000256" key="10">
    <source>
        <dbReference type="ARBA" id="ARBA00043201"/>
    </source>
</evidence>
<dbReference type="PANTHER" id="PTHR46365:SF1">
    <property type="entry name" value="COPPER TRANSPORT PROTEIN ATOX1"/>
    <property type="match status" value="1"/>
</dbReference>